<gene>
    <name evidence="2" type="ORF">FE810_11040</name>
</gene>
<keyword evidence="3" id="KW-1185">Reference proteome</keyword>
<evidence type="ECO:0000313" key="3">
    <source>
        <dbReference type="Proteomes" id="UP000307790"/>
    </source>
</evidence>
<comment type="caution">
    <text evidence="2">The sequence shown here is derived from an EMBL/GenBank/DDBJ whole genome shotgun (WGS) entry which is preliminary data.</text>
</comment>
<proteinExistence type="predicted"/>
<protein>
    <recommendedName>
        <fullName evidence="4">DUF1579 domain-containing protein</fullName>
    </recommendedName>
</protein>
<reference evidence="2 3" key="1">
    <citation type="submission" date="2019-05" db="EMBL/GenBank/DDBJ databases">
        <title>Genome sequences of Thalassotalea litorea 1K03283.</title>
        <authorList>
            <person name="Zhang D."/>
        </authorList>
    </citation>
    <scope>NUCLEOTIDE SEQUENCE [LARGE SCALE GENOMIC DNA]</scope>
    <source>
        <strain evidence="2 3">MCCC 1K03283</strain>
    </source>
</reference>
<feature type="signal peptide" evidence="1">
    <location>
        <begin position="1"/>
        <end position="23"/>
    </location>
</feature>
<feature type="chain" id="PRO_5024344839" description="DUF1579 domain-containing protein" evidence="1">
    <location>
        <begin position="24"/>
        <end position="188"/>
    </location>
</feature>
<dbReference type="OrthoDB" id="8902597at2"/>
<evidence type="ECO:0000256" key="1">
    <source>
        <dbReference type="SAM" id="SignalP"/>
    </source>
</evidence>
<dbReference type="EMBL" id="VCBC01000010">
    <property type="protein sequence ID" value="TLU64618.1"/>
    <property type="molecule type" value="Genomic_DNA"/>
</dbReference>
<accession>A0A5R9IRT3</accession>
<dbReference type="AlphaFoldDB" id="A0A5R9IRT3"/>
<evidence type="ECO:0000313" key="2">
    <source>
        <dbReference type="EMBL" id="TLU64618.1"/>
    </source>
</evidence>
<dbReference type="Proteomes" id="UP000307790">
    <property type="component" value="Unassembled WGS sequence"/>
</dbReference>
<sequence length="188" mass="20944">MNIKRHVICLWLLIGTLAFPAVAAANCNEAAYNQFDFWLGEWQVFNETKPLGSNVASQASNNSPSATSKITKILGNCSILEEYQTTSGFIGKSLNIFDKQKNAWHQTWVDNSGLLLQLDGKFENNVMVLQGVITNKDGAKVEQKISWQALENGDVRQIWEQRNSGGDWQILFNGRYVKTETVVSSGGQ</sequence>
<keyword evidence="1" id="KW-0732">Signal</keyword>
<name>A0A5R9IRT3_9GAMM</name>
<dbReference type="RefSeq" id="WP_138320116.1">
    <property type="nucleotide sequence ID" value="NZ_VCBC01000010.1"/>
</dbReference>
<evidence type="ECO:0008006" key="4">
    <source>
        <dbReference type="Google" id="ProtNLM"/>
    </source>
</evidence>
<organism evidence="2 3">
    <name type="scientific">Thalassotalea litorea</name>
    <dbReference type="NCBI Taxonomy" id="2020715"/>
    <lineage>
        <taxon>Bacteria</taxon>
        <taxon>Pseudomonadati</taxon>
        <taxon>Pseudomonadota</taxon>
        <taxon>Gammaproteobacteria</taxon>
        <taxon>Alteromonadales</taxon>
        <taxon>Colwelliaceae</taxon>
        <taxon>Thalassotalea</taxon>
    </lineage>
</organism>